<evidence type="ECO:0008006" key="3">
    <source>
        <dbReference type="Google" id="ProtNLM"/>
    </source>
</evidence>
<dbReference type="Proteomes" id="UP000885750">
    <property type="component" value="Unassembled WGS sequence"/>
</dbReference>
<dbReference type="Gene3D" id="3.40.390.10">
    <property type="entry name" value="Collagenase (Catalytic Domain)"/>
    <property type="match status" value="1"/>
</dbReference>
<gene>
    <name evidence="2" type="ORF">ENJ51_04150</name>
</gene>
<dbReference type="Gene3D" id="2.60.40.10">
    <property type="entry name" value="Immunoglobulins"/>
    <property type="match status" value="2"/>
</dbReference>
<dbReference type="InterPro" id="IPR013783">
    <property type="entry name" value="Ig-like_fold"/>
</dbReference>
<evidence type="ECO:0000256" key="1">
    <source>
        <dbReference type="SAM" id="MobiDB-lite"/>
    </source>
</evidence>
<dbReference type="EMBL" id="DRMS01000163">
    <property type="protein sequence ID" value="HFC91984.1"/>
    <property type="molecule type" value="Genomic_DNA"/>
</dbReference>
<feature type="non-terminal residue" evidence="2">
    <location>
        <position position="661"/>
    </location>
</feature>
<evidence type="ECO:0000313" key="2">
    <source>
        <dbReference type="EMBL" id="HFC91984.1"/>
    </source>
</evidence>
<dbReference type="InterPro" id="IPR024079">
    <property type="entry name" value="MetalloPept_cat_dom_sf"/>
</dbReference>
<comment type="caution">
    <text evidence="2">The sequence shown here is derived from an EMBL/GenBank/DDBJ whole genome shotgun (WGS) entry which is preliminary data.</text>
</comment>
<dbReference type="Pfam" id="PF13688">
    <property type="entry name" value="Reprolysin_5"/>
    <property type="match status" value="1"/>
</dbReference>
<proteinExistence type="predicted"/>
<sequence>MKKSKTNRSYILSSFFIAICLLFFSNVMAETRSLFSEASGSNLSAADLQYDNTASRQKIISVDTGLFDAFNAPDNKAADLSNTLELDLFGTKVTATLDRIEHVSIDSMSWIGHIGDDMLDSVILVKSGNILQGNIVYKRQHYQIRFVTNNAADANGATHVLKEIDFSKMPPDHPSGKLPDGSAGKTTDANNQSSAADTSTKTSPDTSADSGSTIDSMVVYTNSARLAAGGTAAMNALVDLAITETNDSYANSGINPRLNLVYKGQVSYTESSFSNDLSRLKGTSDGYMDNVHTLRNTYKADVVSLFINNSSSCGLGYVNATATSAFSVAHWNCATGYYSFGHELGHNQGALHDWDVDSTTTCAHGYVNKTGSGWRTIMAYATGCPGGNCTRLKYWSNPSKTYSGAPMGKTCGSYHQADNHAKLNSTAYAVANFRQGGASTTLATPSLISPSGTINDTTPTFTWTKVSGATHYNLYVKDSTGAVKHSAWHTLSALSCSASVCSYTPSATLASGVAKFWVLAWKNNVYSSWAGPKSFTVSSSTGIGVATLYSPSGTTTDTTPTFTWSKVAGATWYRLWVQDSTNAVRHSSWHSSTATNCTSGSTCSYTPTAVLPAGNSAFWIQAYGSGTYGSWSVGKSFTVNPSTGIGTATLYSPSGTTTDTT</sequence>
<dbReference type="GO" id="GO:0008237">
    <property type="term" value="F:metallopeptidase activity"/>
    <property type="evidence" value="ECO:0007669"/>
    <property type="project" value="InterPro"/>
</dbReference>
<dbReference type="AlphaFoldDB" id="A0A7V2WUP6"/>
<name>A0A7V2WUP6_LEUMU</name>
<protein>
    <recommendedName>
        <fullName evidence="3">Peptidyl-Asp metalloendopeptidase</fullName>
    </recommendedName>
</protein>
<feature type="compositionally biased region" description="Polar residues" evidence="1">
    <location>
        <begin position="184"/>
        <end position="213"/>
    </location>
</feature>
<dbReference type="SUPFAM" id="SSF55486">
    <property type="entry name" value="Metalloproteases ('zincins'), catalytic domain"/>
    <property type="match status" value="1"/>
</dbReference>
<feature type="region of interest" description="Disordered" evidence="1">
    <location>
        <begin position="166"/>
        <end position="213"/>
    </location>
</feature>
<organism evidence="2">
    <name type="scientific">Leucothrix mucor</name>
    <dbReference type="NCBI Taxonomy" id="45248"/>
    <lineage>
        <taxon>Bacteria</taxon>
        <taxon>Pseudomonadati</taxon>
        <taxon>Pseudomonadota</taxon>
        <taxon>Gammaproteobacteria</taxon>
        <taxon>Thiotrichales</taxon>
        <taxon>Thiotrichaceae</taxon>
        <taxon>Leucothrix</taxon>
    </lineage>
</organism>
<reference evidence="2" key="1">
    <citation type="journal article" date="2020" name="mSystems">
        <title>Genome- and Community-Level Interaction Insights into Carbon Utilization and Element Cycling Functions of Hydrothermarchaeota in Hydrothermal Sediment.</title>
        <authorList>
            <person name="Zhou Z."/>
            <person name="Liu Y."/>
            <person name="Xu W."/>
            <person name="Pan J."/>
            <person name="Luo Z.H."/>
            <person name="Li M."/>
        </authorList>
    </citation>
    <scope>NUCLEOTIDE SEQUENCE [LARGE SCALE GENOMIC DNA]</scope>
    <source>
        <strain evidence="2">HyVt-493</strain>
    </source>
</reference>
<accession>A0A7V2WUP6</accession>
<feature type="compositionally biased region" description="Basic and acidic residues" evidence="1">
    <location>
        <begin position="166"/>
        <end position="175"/>
    </location>
</feature>